<gene>
    <name evidence="12" type="primary">ALG13</name>
    <name evidence="14" type="ORF">BDEG_24431</name>
</gene>
<evidence type="ECO:0000256" key="1">
    <source>
        <dbReference type="ARBA" id="ARBA00004240"/>
    </source>
</evidence>
<organism evidence="14 15">
    <name type="scientific">Batrachochytrium dendrobatidis (strain JEL423)</name>
    <dbReference type="NCBI Taxonomy" id="403673"/>
    <lineage>
        <taxon>Eukaryota</taxon>
        <taxon>Fungi</taxon>
        <taxon>Fungi incertae sedis</taxon>
        <taxon>Chytridiomycota</taxon>
        <taxon>Chytridiomycota incertae sedis</taxon>
        <taxon>Chytridiomycetes</taxon>
        <taxon>Rhizophydiales</taxon>
        <taxon>Rhizophydiales incertae sedis</taxon>
        <taxon>Batrachochytrium</taxon>
    </lineage>
</organism>
<dbReference type="AlphaFoldDB" id="A0A177WLQ2"/>
<dbReference type="eggNOG" id="KOG3349">
    <property type="taxonomic scope" value="Eukaryota"/>
</dbReference>
<dbReference type="VEuPathDB" id="FungiDB:BDEG_24431"/>
<evidence type="ECO:0000256" key="7">
    <source>
        <dbReference type="ARBA" id="ARBA00022679"/>
    </source>
</evidence>
<dbReference type="Pfam" id="PF04101">
    <property type="entry name" value="Glyco_tran_28_C"/>
    <property type="match status" value="1"/>
</dbReference>
<evidence type="ECO:0000256" key="10">
    <source>
        <dbReference type="ARBA" id="ARBA00032061"/>
    </source>
</evidence>
<keyword evidence="7 12" id="KW-0808">Transferase</keyword>
<keyword evidence="6 12" id="KW-0328">Glycosyltransferase</keyword>
<protein>
    <recommendedName>
        <fullName evidence="5 12">UDP-N-acetylglucosamine transferase subunit ALG13</fullName>
        <ecNumber evidence="4 12">2.4.1.141</ecNumber>
    </recommendedName>
    <alternativeName>
        <fullName evidence="10 12">Asparagine-linked glycosylation protein 13</fullName>
    </alternativeName>
</protein>
<evidence type="ECO:0000313" key="14">
    <source>
        <dbReference type="EMBL" id="OAJ40726.1"/>
    </source>
</evidence>
<dbReference type="InterPro" id="IPR039042">
    <property type="entry name" value="Alg13-like"/>
</dbReference>
<evidence type="ECO:0000256" key="3">
    <source>
        <dbReference type="ARBA" id="ARBA00011198"/>
    </source>
</evidence>
<dbReference type="STRING" id="403673.A0A177WLQ2"/>
<reference evidence="14 15" key="2">
    <citation type="submission" date="2016-05" db="EMBL/GenBank/DDBJ databases">
        <title>Lineage-specific infection strategies underlie the spectrum of fungal disease in amphibians.</title>
        <authorList>
            <person name="Cuomo C.A."/>
            <person name="Farrer R.A."/>
            <person name="James T."/>
            <person name="Longcore J."/>
            <person name="Birren B."/>
        </authorList>
    </citation>
    <scope>NUCLEOTIDE SEQUENCE [LARGE SCALE GENOMIC DNA]</scope>
    <source>
        <strain evidence="14 15">JEL423</strain>
    </source>
</reference>
<dbReference type="EMBL" id="DS022304">
    <property type="protein sequence ID" value="OAJ40726.1"/>
    <property type="molecule type" value="Genomic_DNA"/>
</dbReference>
<dbReference type="EC" id="2.4.1.141" evidence="4 12"/>
<evidence type="ECO:0000256" key="2">
    <source>
        <dbReference type="ARBA" id="ARBA00006962"/>
    </source>
</evidence>
<evidence type="ECO:0000256" key="4">
    <source>
        <dbReference type="ARBA" id="ARBA00012614"/>
    </source>
</evidence>
<name>A0A177WLQ2_BATDL</name>
<evidence type="ECO:0000313" key="15">
    <source>
        <dbReference type="Proteomes" id="UP000077115"/>
    </source>
</evidence>
<dbReference type="GO" id="GO:0006488">
    <property type="term" value="P:dolichol-linked oligosaccharide biosynthetic process"/>
    <property type="evidence" value="ECO:0007669"/>
    <property type="project" value="InterPro"/>
</dbReference>
<dbReference type="PANTHER" id="PTHR12867">
    <property type="entry name" value="GLYCOSYL TRANSFERASE-RELATED"/>
    <property type="match status" value="1"/>
</dbReference>
<proteinExistence type="inferred from homology"/>
<evidence type="ECO:0000256" key="11">
    <source>
        <dbReference type="ARBA" id="ARBA00048184"/>
    </source>
</evidence>
<dbReference type="GO" id="GO:0004577">
    <property type="term" value="F:N-acetylglucosaminyldiphosphodolichol N-acetylglucosaminyltransferase activity"/>
    <property type="evidence" value="ECO:0007669"/>
    <property type="project" value="UniProtKB-EC"/>
</dbReference>
<accession>A0A177WLQ2</accession>
<keyword evidence="8 12" id="KW-0256">Endoplasmic reticulum</keyword>
<comment type="subcellular location">
    <subcellularLocation>
        <location evidence="1 12">Endoplasmic reticulum</location>
    </subcellularLocation>
</comment>
<comment type="similarity">
    <text evidence="2 12">Belongs to the glycosyltransferase 28 family.</text>
</comment>
<comment type="catalytic activity">
    <reaction evidence="11">
        <text>an N-acetyl-alpha-D-glucosaminyl-diphospho-di-trans,poly-cis-dolichol + UDP-N-acetyl-alpha-D-glucosamine = an N,N'-diacetylchitobiosyl-diphospho-di-trans,poly-cis-dolichol + UDP + H(+)</text>
        <dbReference type="Rhea" id="RHEA:23380"/>
        <dbReference type="Rhea" id="RHEA-COMP:19507"/>
        <dbReference type="Rhea" id="RHEA-COMP:19510"/>
        <dbReference type="ChEBI" id="CHEBI:15378"/>
        <dbReference type="ChEBI" id="CHEBI:57269"/>
        <dbReference type="ChEBI" id="CHEBI:57705"/>
        <dbReference type="ChEBI" id="CHEBI:58223"/>
        <dbReference type="ChEBI" id="CHEBI:58427"/>
        <dbReference type="EC" id="2.4.1.141"/>
    </reaction>
</comment>
<dbReference type="InterPro" id="IPR007235">
    <property type="entry name" value="Glyco_trans_28_C"/>
</dbReference>
<comment type="subunit">
    <text evidence="3 12">Heterodimer with ALG14 to form a functional enzyme.</text>
</comment>
<dbReference type="OrthoDB" id="20273at2759"/>
<evidence type="ECO:0000256" key="9">
    <source>
        <dbReference type="ARBA" id="ARBA00024804"/>
    </source>
</evidence>
<dbReference type="GO" id="GO:0005783">
    <property type="term" value="C:endoplasmic reticulum"/>
    <property type="evidence" value="ECO:0007669"/>
    <property type="project" value="UniProtKB-SubCell"/>
</dbReference>
<reference evidence="14 15" key="1">
    <citation type="submission" date="2006-10" db="EMBL/GenBank/DDBJ databases">
        <title>The Genome Sequence of Batrachochytrium dendrobatidis JEL423.</title>
        <authorList>
            <consortium name="The Broad Institute Genome Sequencing Platform"/>
            <person name="Birren B."/>
            <person name="Lander E."/>
            <person name="Galagan J."/>
            <person name="Cuomo C."/>
            <person name="Devon K."/>
            <person name="Jaffe D."/>
            <person name="Butler J."/>
            <person name="Alvarez P."/>
            <person name="Gnerre S."/>
            <person name="Grabherr M."/>
            <person name="Kleber M."/>
            <person name="Mauceli E."/>
            <person name="Brockman W."/>
            <person name="Young S."/>
            <person name="LaButti K."/>
            <person name="Sykes S."/>
            <person name="DeCaprio D."/>
            <person name="Crawford M."/>
            <person name="Koehrsen M."/>
            <person name="Engels R."/>
            <person name="Montgomery P."/>
            <person name="Pearson M."/>
            <person name="Howarth C."/>
            <person name="Larson L."/>
            <person name="White J."/>
            <person name="O'Leary S."/>
            <person name="Kodira C."/>
            <person name="Zeng Q."/>
            <person name="Yandava C."/>
            <person name="Alvarado L."/>
            <person name="Longcore J."/>
            <person name="James T."/>
        </authorList>
    </citation>
    <scope>NUCLEOTIDE SEQUENCE [LARGE SCALE GENOMIC DNA]</scope>
    <source>
        <strain evidence="14 15">JEL423</strain>
    </source>
</reference>
<dbReference type="Proteomes" id="UP000077115">
    <property type="component" value="Unassembled WGS sequence"/>
</dbReference>
<sequence>MLVSLRLNTNDTLLQVSYVPTLELQTFTIDSSANKFTGMRVFVTVGTTRFDDLVEAVLDPSFLQLLVKHGFNQLILQHGHSPIPPQLQTASIINRQDNIIEWTDTVSGMTIQAYSFKPSLLSDMQSASRIISHAGSGCILEALYLHKQLFVVVNSSLMHNHQQDLAHILQQQGHLYFSNSVSDLAQVFAAADFSVLKPFSKPDRTAFMNILHDMAGFPAPCSSVPHNGL</sequence>
<feature type="domain" description="Glycosyl transferase family 28 C-terminal" evidence="13">
    <location>
        <begin position="41"/>
        <end position="204"/>
    </location>
</feature>
<dbReference type="PANTHER" id="PTHR12867:SF6">
    <property type="entry name" value="N-ACETYLGLUCOSAMINYLDIPHOSPHODOLICHOL N-ACETYLGLUCOSAMINYLTRANSFERASE"/>
    <property type="match status" value="1"/>
</dbReference>
<evidence type="ECO:0000256" key="5">
    <source>
        <dbReference type="ARBA" id="ARBA00017468"/>
    </source>
</evidence>
<evidence type="ECO:0000256" key="6">
    <source>
        <dbReference type="ARBA" id="ARBA00022676"/>
    </source>
</evidence>
<comment type="function">
    <text evidence="9 12">Involved in protein N-glycosylation. Essential for the second step of the dolichol-linked oligosaccharide pathway.</text>
</comment>
<evidence type="ECO:0000256" key="12">
    <source>
        <dbReference type="RuleBase" id="RU362128"/>
    </source>
</evidence>
<dbReference type="Gene3D" id="3.40.50.2000">
    <property type="entry name" value="Glycogen Phosphorylase B"/>
    <property type="match status" value="1"/>
</dbReference>
<evidence type="ECO:0000259" key="13">
    <source>
        <dbReference type="Pfam" id="PF04101"/>
    </source>
</evidence>
<evidence type="ECO:0000256" key="8">
    <source>
        <dbReference type="ARBA" id="ARBA00022824"/>
    </source>
</evidence>